<evidence type="ECO:0000313" key="2">
    <source>
        <dbReference type="Proteomes" id="UP000005602"/>
    </source>
</evidence>
<dbReference type="EMBL" id="ABJK02000020">
    <property type="protein sequence ID" value="EDT47598.1"/>
    <property type="molecule type" value="Genomic_DNA"/>
</dbReference>
<gene>
    <name evidence="1" type="ORF">STRINF_01395</name>
</gene>
<protein>
    <submittedName>
        <fullName evidence="1">Uncharacterized protein</fullName>
    </submittedName>
</protein>
<organism evidence="1 2">
    <name type="scientific">Streptococcus infantarius subsp. infantarius ATCC BAA-102</name>
    <dbReference type="NCBI Taxonomy" id="471872"/>
    <lineage>
        <taxon>Bacteria</taxon>
        <taxon>Bacillati</taxon>
        <taxon>Bacillota</taxon>
        <taxon>Bacilli</taxon>
        <taxon>Lactobacillales</taxon>
        <taxon>Streptococcaceae</taxon>
        <taxon>Streptococcus</taxon>
    </lineage>
</organism>
<accession>A0ABP2DHZ9</accession>
<dbReference type="Proteomes" id="UP000005602">
    <property type="component" value="Unassembled WGS sequence"/>
</dbReference>
<reference evidence="1" key="1">
    <citation type="submission" date="2008-03" db="EMBL/GenBank/DDBJ databases">
        <authorList>
            <person name="Fulton L."/>
            <person name="Clifton S."/>
            <person name="Fulton B."/>
            <person name="Xu J."/>
            <person name="Minx P."/>
            <person name="Pepin K.H."/>
            <person name="Johnson M."/>
            <person name="Thiruvilangam P."/>
            <person name="Bhonagiri V."/>
            <person name="Nash W.E."/>
            <person name="Mardis E.R."/>
            <person name="Wilson R.K."/>
        </authorList>
    </citation>
    <scope>NUCLEOTIDE SEQUENCE</scope>
    <source>
        <strain evidence="1">ATCC BAA-102</strain>
    </source>
</reference>
<sequence>MMLKVLLIILVIALIVAGIYNVRNQLWVSKTFGYDYVVVMKDGAKLADLASNANLKGKVRVVGSSDDTCSVQSHLNDVELKKILMADYHLSDEQVYIRPAQLSGAVGMM</sequence>
<name>A0ABP2DHZ9_9STRE</name>
<proteinExistence type="predicted"/>
<keyword evidence="2" id="KW-1185">Reference proteome</keyword>
<reference evidence="1" key="2">
    <citation type="submission" date="2013-09" db="EMBL/GenBank/DDBJ databases">
        <title>Draft genome sequence of Streptococcus infantarius subsp. infantarius ATCC BAA-102.</title>
        <authorList>
            <person name="Sudarsanam P."/>
            <person name="Ley R."/>
            <person name="Guruge J."/>
            <person name="Turnbaugh P.J."/>
            <person name="Mahowald M."/>
            <person name="Liep D."/>
            <person name="Gordon J."/>
        </authorList>
    </citation>
    <scope>NUCLEOTIDE SEQUENCE</scope>
    <source>
        <strain evidence="1">ATCC BAA-102</strain>
    </source>
</reference>
<evidence type="ECO:0000313" key="1">
    <source>
        <dbReference type="EMBL" id="EDT47598.1"/>
    </source>
</evidence>
<comment type="caution">
    <text evidence="1">The sequence shown here is derived from an EMBL/GenBank/DDBJ whole genome shotgun (WGS) entry which is preliminary data.</text>
</comment>